<proteinExistence type="predicted"/>
<keyword evidence="2" id="KW-1185">Reference proteome</keyword>
<comment type="caution">
    <text evidence="1">The sequence shown here is derived from an EMBL/GenBank/DDBJ whole genome shotgun (WGS) entry which is preliminary data.</text>
</comment>
<evidence type="ECO:0008006" key="3">
    <source>
        <dbReference type="Google" id="ProtNLM"/>
    </source>
</evidence>
<protein>
    <recommendedName>
        <fullName evidence="3">Hydrogenase maturation nickel metallochaperone HypA</fullName>
    </recommendedName>
</protein>
<dbReference type="EMBL" id="PDJQ01000001">
    <property type="protein sequence ID" value="PFG74971.1"/>
    <property type="molecule type" value="Genomic_DNA"/>
</dbReference>
<dbReference type="RefSeq" id="WP_098504321.1">
    <property type="nucleotide sequence ID" value="NZ_PDJQ01000001.1"/>
</dbReference>
<accession>A0A2A9HIG4</accession>
<dbReference type="AlphaFoldDB" id="A0A2A9HIG4"/>
<evidence type="ECO:0000313" key="1">
    <source>
        <dbReference type="EMBL" id="PFG74971.1"/>
    </source>
</evidence>
<name>A0A2A9HIG4_TEPT2</name>
<organism evidence="1 2">
    <name type="scientific">Tepidiforma thermophila (strain KCTC 52669 / CGMCC 1.13589 / G233)</name>
    <dbReference type="NCBI Taxonomy" id="2761530"/>
    <lineage>
        <taxon>Bacteria</taxon>
        <taxon>Bacillati</taxon>
        <taxon>Chloroflexota</taxon>
        <taxon>Tepidiformia</taxon>
        <taxon>Tepidiformales</taxon>
        <taxon>Tepidiformaceae</taxon>
        <taxon>Tepidiforma</taxon>
    </lineage>
</organism>
<sequence>MGNRWVLQPTWAGKEAEGKMFRRLECDRCGAWFHFGERPRVTRVPRCPACGSMNSHPRAA</sequence>
<gene>
    <name evidence="1" type="ORF">A9A59_2224</name>
</gene>
<reference evidence="1 2" key="1">
    <citation type="submission" date="2017-09" db="EMBL/GenBank/DDBJ databases">
        <title>Sequencing the genomes of two abundant thermophiles in Great Basin hot springs: Thermocrinis jamiesonii and novel Chloroflexi Thermoflexus hugenholtzii.</title>
        <authorList>
            <person name="Hedlund B."/>
        </authorList>
    </citation>
    <scope>NUCLEOTIDE SEQUENCE [LARGE SCALE GENOMIC DNA]</scope>
    <source>
        <strain evidence="1 2">G233</strain>
    </source>
</reference>
<evidence type="ECO:0000313" key="2">
    <source>
        <dbReference type="Proteomes" id="UP000223071"/>
    </source>
</evidence>
<dbReference type="Proteomes" id="UP000223071">
    <property type="component" value="Unassembled WGS sequence"/>
</dbReference>